<dbReference type="STRING" id="1754192.A0A1Y1X6V7"/>
<evidence type="ECO:0000256" key="5">
    <source>
        <dbReference type="PROSITE-ProRule" id="PRU00546"/>
    </source>
</evidence>
<organism evidence="9 10">
    <name type="scientific">Anaeromyces robustus</name>
    <dbReference type="NCBI Taxonomy" id="1754192"/>
    <lineage>
        <taxon>Eukaryota</taxon>
        <taxon>Fungi</taxon>
        <taxon>Fungi incertae sedis</taxon>
        <taxon>Chytridiomycota</taxon>
        <taxon>Chytridiomycota incertae sedis</taxon>
        <taxon>Neocallimastigomycetes</taxon>
        <taxon>Neocallimastigales</taxon>
        <taxon>Neocallimastigaceae</taxon>
        <taxon>Anaeromyces</taxon>
    </lineage>
</organism>
<dbReference type="InterPro" id="IPR008971">
    <property type="entry name" value="HSP40/DnaJ_pept-bd"/>
</dbReference>
<dbReference type="SUPFAM" id="SSF49493">
    <property type="entry name" value="HSP40/DnaJ peptide-binding domain"/>
    <property type="match status" value="2"/>
</dbReference>
<evidence type="ECO:0000256" key="3">
    <source>
        <dbReference type="ARBA" id="ARBA00022771"/>
    </source>
</evidence>
<proteinExistence type="predicted"/>
<name>A0A1Y1X6V7_9FUNG</name>
<dbReference type="GO" id="GO:0008270">
    <property type="term" value="F:zinc ion binding"/>
    <property type="evidence" value="ECO:0007669"/>
    <property type="project" value="UniProtKB-KW"/>
</dbReference>
<evidence type="ECO:0000259" key="8">
    <source>
        <dbReference type="PROSITE" id="PS51188"/>
    </source>
</evidence>
<evidence type="ECO:0000313" key="9">
    <source>
        <dbReference type="EMBL" id="ORX81517.1"/>
    </source>
</evidence>
<keyword evidence="1 5" id="KW-0479">Metal-binding</keyword>
<dbReference type="InterPro" id="IPR036869">
    <property type="entry name" value="J_dom_sf"/>
</dbReference>
<evidence type="ECO:0000256" key="6">
    <source>
        <dbReference type="SAM" id="MobiDB-lite"/>
    </source>
</evidence>
<dbReference type="Gene3D" id="1.10.287.110">
    <property type="entry name" value="DnaJ domain"/>
    <property type="match status" value="1"/>
</dbReference>
<keyword evidence="3 5" id="KW-0863">Zinc-finger</keyword>
<dbReference type="Proteomes" id="UP000193944">
    <property type="component" value="Unassembled WGS sequence"/>
</dbReference>
<dbReference type="FunFam" id="2.60.260.20:FF:000003">
    <property type="entry name" value="DnaJ subfamily A member 2"/>
    <property type="match status" value="1"/>
</dbReference>
<dbReference type="SMART" id="SM00271">
    <property type="entry name" value="DnaJ"/>
    <property type="match status" value="1"/>
</dbReference>
<dbReference type="SUPFAM" id="SSF57938">
    <property type="entry name" value="DnaJ/Hsp40 cysteine-rich domain"/>
    <property type="match status" value="1"/>
</dbReference>
<reference evidence="9 10" key="2">
    <citation type="submission" date="2016-08" db="EMBL/GenBank/DDBJ databases">
        <title>Pervasive Adenine N6-methylation of Active Genes in Fungi.</title>
        <authorList>
            <consortium name="DOE Joint Genome Institute"/>
            <person name="Mondo S.J."/>
            <person name="Dannebaum R.O."/>
            <person name="Kuo R.C."/>
            <person name="Labutti K."/>
            <person name="Haridas S."/>
            <person name="Kuo A."/>
            <person name="Salamov A."/>
            <person name="Ahrendt S.R."/>
            <person name="Lipzen A."/>
            <person name="Sullivan W."/>
            <person name="Andreopoulos W.B."/>
            <person name="Clum A."/>
            <person name="Lindquist E."/>
            <person name="Daum C."/>
            <person name="Ramamoorthy G.K."/>
            <person name="Gryganskyi A."/>
            <person name="Culley D."/>
            <person name="Magnuson J.K."/>
            <person name="James T.Y."/>
            <person name="O'Malley M.A."/>
            <person name="Stajich J.E."/>
            <person name="Spatafora J.W."/>
            <person name="Visel A."/>
            <person name="Grigoriev I.V."/>
        </authorList>
    </citation>
    <scope>NUCLEOTIDE SEQUENCE [LARGE SCALE GENOMIC DNA]</scope>
    <source>
        <strain evidence="9 10">S4</strain>
    </source>
</reference>
<reference evidence="9 10" key="1">
    <citation type="submission" date="2016-08" db="EMBL/GenBank/DDBJ databases">
        <title>A Parts List for Fungal Cellulosomes Revealed by Comparative Genomics.</title>
        <authorList>
            <consortium name="DOE Joint Genome Institute"/>
            <person name="Haitjema C.H."/>
            <person name="Gilmore S.P."/>
            <person name="Henske J.K."/>
            <person name="Solomon K.V."/>
            <person name="De Groot R."/>
            <person name="Kuo A."/>
            <person name="Mondo S.J."/>
            <person name="Salamov A.A."/>
            <person name="Labutti K."/>
            <person name="Zhao Z."/>
            <person name="Chiniquy J."/>
            <person name="Barry K."/>
            <person name="Brewer H.M."/>
            <person name="Purvine S.O."/>
            <person name="Wright A.T."/>
            <person name="Boxma B."/>
            <person name="Van Alen T."/>
            <person name="Hackstein J.H."/>
            <person name="Baker S.E."/>
            <person name="Grigoriev I.V."/>
            <person name="O'Malley M.A."/>
        </authorList>
    </citation>
    <scope>NUCLEOTIDE SEQUENCE [LARGE SCALE GENOMIC DNA]</scope>
    <source>
        <strain evidence="9 10">S4</strain>
    </source>
</reference>
<dbReference type="CDD" id="cd06257">
    <property type="entry name" value="DnaJ"/>
    <property type="match status" value="1"/>
</dbReference>
<sequence length="701" mass="79582">MITSTSDNNNNSNNKNKKMSYNYTNMNFYQLFGLNKNNFNETDLKKAYYRLSLQFHPDKNAKMSDMFKYINKAYEILNSSPKRKLYNEYGISAFNGTEIKEEYVKYVRPKSKSPPHKKLNDFEVSVFDDLNENSLFRYDESSEDLSSEVLNYSYLSTGVKFEEDKETIRVLPSDANNNNKIDVTLEELYLGAEKQFKIKRKIICPECFGNYQPYVVCDTCLGNGFSYNINLEQEVSCSACNGTGKKKINRDSKCYNCNGNVEIFETKTLVAHILPGMKHNEKIIFKGEGDQSLKSPPNDIIAIINVLPHPVFTCNGNDLTINVRISLKEALCGLRRRIKFLDGTYLSIMTNPGEVITPNSIKSYKNKGLVKNVGSKEKGNLNIRFFVQFPENNWTSLEDIKILESILNKSVSNMSLEDNSDIPINSSELIPKDQLLSKPKDYPSPSVSSSSIRSGGSNNSHRSANKKNVIDQFYQCDIIANGEKNPRTITIADPNTLGEDNPPRSISVIDSVIMPIPSESISNTSLNSYSDEYYKSEPEMRTPPSIRPFRRTISSDDENYNKKMIAPSRSVKSPKEFELAEKNKHVMSNSRNDFGSPKKFVPPPPIPSDDYIPPPPKDYVTPPLPPYPKGPRQLSHTRTSSLENNFFKNSPITIHSSQGKIYHSNTIGKRTSSNNPTPAYDFNRVSKTLDRVNYKRYNNNI</sequence>
<dbReference type="InterPro" id="IPR044713">
    <property type="entry name" value="DNJA1/2-like"/>
</dbReference>
<dbReference type="GO" id="GO:0030544">
    <property type="term" value="F:Hsp70 protein binding"/>
    <property type="evidence" value="ECO:0007669"/>
    <property type="project" value="InterPro"/>
</dbReference>
<dbReference type="GO" id="GO:0051082">
    <property type="term" value="F:unfolded protein binding"/>
    <property type="evidence" value="ECO:0007669"/>
    <property type="project" value="InterPro"/>
</dbReference>
<keyword evidence="2" id="KW-0677">Repeat</keyword>
<evidence type="ECO:0000256" key="4">
    <source>
        <dbReference type="ARBA" id="ARBA00022833"/>
    </source>
</evidence>
<protein>
    <recommendedName>
        <fullName evidence="11">DnaJ-domain-containing protein</fullName>
    </recommendedName>
</protein>
<evidence type="ECO:0000256" key="2">
    <source>
        <dbReference type="ARBA" id="ARBA00022737"/>
    </source>
</evidence>
<dbReference type="Pfam" id="PF01556">
    <property type="entry name" value="DnaJ_C"/>
    <property type="match status" value="1"/>
</dbReference>
<evidence type="ECO:0000256" key="1">
    <source>
        <dbReference type="ARBA" id="ARBA00022723"/>
    </source>
</evidence>
<dbReference type="InterPro" id="IPR036410">
    <property type="entry name" value="HSP_DnaJ_Cys-rich_dom_sf"/>
</dbReference>
<accession>A0A1Y1X6V7</accession>
<feature type="region of interest" description="Disordered" evidence="6">
    <location>
        <begin position="433"/>
        <end position="466"/>
    </location>
</feature>
<feature type="region of interest" description="Disordered" evidence="6">
    <location>
        <begin position="585"/>
        <end position="611"/>
    </location>
</feature>
<dbReference type="Pfam" id="PF00226">
    <property type="entry name" value="DnaJ"/>
    <property type="match status" value="1"/>
</dbReference>
<feature type="compositionally biased region" description="Pro residues" evidence="6">
    <location>
        <begin position="600"/>
        <end position="611"/>
    </location>
</feature>
<gene>
    <name evidence="9" type="ORF">BCR32DRAFT_268259</name>
</gene>
<evidence type="ECO:0000313" key="10">
    <source>
        <dbReference type="Proteomes" id="UP000193944"/>
    </source>
</evidence>
<dbReference type="SUPFAM" id="SSF46565">
    <property type="entry name" value="Chaperone J-domain"/>
    <property type="match status" value="1"/>
</dbReference>
<dbReference type="AlphaFoldDB" id="A0A1Y1X6V7"/>
<dbReference type="InterPro" id="IPR002939">
    <property type="entry name" value="DnaJ_C"/>
</dbReference>
<dbReference type="CDD" id="cd10747">
    <property type="entry name" value="DnaJ_C"/>
    <property type="match status" value="1"/>
</dbReference>
<feature type="compositionally biased region" description="Low complexity" evidence="6">
    <location>
        <begin position="443"/>
        <end position="462"/>
    </location>
</feature>
<dbReference type="Gene3D" id="2.60.260.20">
    <property type="entry name" value="Urease metallochaperone UreE, N-terminal domain"/>
    <property type="match status" value="2"/>
</dbReference>
<dbReference type="InterPro" id="IPR001623">
    <property type="entry name" value="DnaJ_domain"/>
</dbReference>
<dbReference type="PROSITE" id="PS50076">
    <property type="entry name" value="DNAJ_2"/>
    <property type="match status" value="1"/>
</dbReference>
<evidence type="ECO:0008006" key="11">
    <source>
        <dbReference type="Google" id="ProtNLM"/>
    </source>
</evidence>
<feature type="domain" description="J" evidence="7">
    <location>
        <begin position="27"/>
        <end position="90"/>
    </location>
</feature>
<feature type="zinc finger region" description="CR-type" evidence="5">
    <location>
        <begin position="191"/>
        <end position="266"/>
    </location>
</feature>
<dbReference type="PANTHER" id="PTHR43888">
    <property type="entry name" value="DNAJ-LIKE-2, ISOFORM A-RELATED"/>
    <property type="match status" value="1"/>
</dbReference>
<dbReference type="GO" id="GO:0006457">
    <property type="term" value="P:protein folding"/>
    <property type="evidence" value="ECO:0007669"/>
    <property type="project" value="InterPro"/>
</dbReference>
<evidence type="ECO:0000259" key="7">
    <source>
        <dbReference type="PROSITE" id="PS50076"/>
    </source>
</evidence>
<dbReference type="EMBL" id="MCFG01000117">
    <property type="protein sequence ID" value="ORX81517.1"/>
    <property type="molecule type" value="Genomic_DNA"/>
</dbReference>
<dbReference type="InterPro" id="IPR001305">
    <property type="entry name" value="HSP_DnaJ_Cys-rich_dom"/>
</dbReference>
<dbReference type="OrthoDB" id="550424at2759"/>
<keyword evidence="10" id="KW-1185">Reference proteome</keyword>
<dbReference type="Gene3D" id="2.10.230.10">
    <property type="entry name" value="Heat shock protein DnaJ, cysteine-rich domain"/>
    <property type="match status" value="1"/>
</dbReference>
<keyword evidence="4 5" id="KW-0862">Zinc</keyword>
<feature type="domain" description="CR-type" evidence="8">
    <location>
        <begin position="191"/>
        <end position="266"/>
    </location>
</feature>
<comment type="caution">
    <text evidence="9">The sequence shown here is derived from an EMBL/GenBank/DDBJ whole genome shotgun (WGS) entry which is preliminary data.</text>
</comment>
<dbReference type="PROSITE" id="PS51188">
    <property type="entry name" value="ZF_CR"/>
    <property type="match status" value="1"/>
</dbReference>